<dbReference type="InterPro" id="IPR006009">
    <property type="entry name" value="GlcNAc_MurG"/>
</dbReference>
<keyword evidence="2 10" id="KW-0132">Cell division</keyword>
<evidence type="ECO:0000256" key="10">
    <source>
        <dbReference type="HAMAP-Rule" id="MF_00033"/>
    </source>
</evidence>
<dbReference type="CDD" id="cd03785">
    <property type="entry name" value="GT28_MurG"/>
    <property type="match status" value="1"/>
</dbReference>
<evidence type="ECO:0000256" key="6">
    <source>
        <dbReference type="ARBA" id="ARBA00022984"/>
    </source>
</evidence>
<dbReference type="GO" id="GO:0005886">
    <property type="term" value="C:plasma membrane"/>
    <property type="evidence" value="ECO:0007669"/>
    <property type="project" value="UniProtKB-SubCell"/>
</dbReference>
<comment type="subcellular location">
    <subcellularLocation>
        <location evidence="10">Cell membrane</location>
        <topology evidence="10">Peripheral membrane protein</topology>
        <orientation evidence="10">Cytoplasmic side</orientation>
    </subcellularLocation>
</comment>
<feature type="binding site" evidence="10">
    <location>
        <position position="201"/>
    </location>
    <ligand>
        <name>UDP-N-acetyl-alpha-D-glucosamine</name>
        <dbReference type="ChEBI" id="CHEBI:57705"/>
    </ligand>
</feature>
<evidence type="ECO:0000259" key="11">
    <source>
        <dbReference type="Pfam" id="PF03033"/>
    </source>
</evidence>
<proteinExistence type="inferred from homology"/>
<gene>
    <name evidence="10" type="primary">murG</name>
    <name evidence="13" type="ORF">SAMN04488023_13625</name>
</gene>
<dbReference type="GO" id="GO:0009252">
    <property type="term" value="P:peptidoglycan biosynthetic process"/>
    <property type="evidence" value="ECO:0007669"/>
    <property type="project" value="UniProtKB-UniRule"/>
</dbReference>
<sequence>MNNSPKIIISGGGTGGHIFPAVAIANALKRLVPSCEILFVGANGRMEMEKVPAAGYKIIGLNIAGMQRGSILKNLSLPFKVIGSVQKALNIIKDFKPDAVVGVGGYASGPLLYAASLKGIPYLIQEQNSYAGVTNKWLGRKAAKICVAFDEMDQFFPADRILKTGNPVRKEVVDIKGKHHAGAELLKLDPLKKTILVTGGSLGAGTLNKSIEKHLPEILAEDVQVIWQTGKFYYKGIMERLGENYHPNVRILEFLNKMDLAYAAADVIISRAGAGTIAELCLIKKPVILVPSPNVAEDHQTKNALALVKHGAAILINDRSAEDTLVAEALKLLKNKEQAEKLSEKIGSMALPEADEVIAGEVLKLVRS</sequence>
<dbReference type="InterPro" id="IPR004276">
    <property type="entry name" value="GlycoTrans_28_N"/>
</dbReference>
<dbReference type="RefSeq" id="WP_090888047.1">
    <property type="nucleotide sequence ID" value="NZ_FOGG01000036.1"/>
</dbReference>
<comment type="similarity">
    <text evidence="10">Belongs to the glycosyltransferase 28 family. MurG subfamily.</text>
</comment>
<dbReference type="GO" id="GO:0051991">
    <property type="term" value="F:UDP-N-acetyl-D-glucosamine:N-acetylmuramoyl-L-alanyl-D-glutamyl-meso-2,6-diaminopimelyl-D-alanyl-D-alanine-diphosphoundecaprenol 4-beta-N-acetylglucosaminlytransferase activity"/>
    <property type="evidence" value="ECO:0007669"/>
    <property type="project" value="RHEA"/>
</dbReference>
<keyword evidence="6 10" id="KW-0573">Peptidoglycan synthesis</keyword>
<dbReference type="Proteomes" id="UP000199572">
    <property type="component" value="Unassembled WGS sequence"/>
</dbReference>
<dbReference type="STRING" id="390241.SAMN04488023_13625"/>
<organism evidence="13 14">
    <name type="scientific">Pedobacter rhizosphaerae</name>
    <dbReference type="NCBI Taxonomy" id="390241"/>
    <lineage>
        <taxon>Bacteria</taxon>
        <taxon>Pseudomonadati</taxon>
        <taxon>Bacteroidota</taxon>
        <taxon>Sphingobacteriia</taxon>
        <taxon>Sphingobacteriales</taxon>
        <taxon>Sphingobacteriaceae</taxon>
        <taxon>Pedobacter</taxon>
    </lineage>
</organism>
<evidence type="ECO:0000313" key="14">
    <source>
        <dbReference type="Proteomes" id="UP000199572"/>
    </source>
</evidence>
<comment type="pathway">
    <text evidence="10">Cell wall biogenesis; peptidoglycan biosynthesis.</text>
</comment>
<evidence type="ECO:0000256" key="1">
    <source>
        <dbReference type="ARBA" id="ARBA00022475"/>
    </source>
</evidence>
<evidence type="ECO:0000256" key="4">
    <source>
        <dbReference type="ARBA" id="ARBA00022679"/>
    </source>
</evidence>
<evidence type="ECO:0000256" key="8">
    <source>
        <dbReference type="ARBA" id="ARBA00023306"/>
    </source>
</evidence>
<evidence type="ECO:0000256" key="7">
    <source>
        <dbReference type="ARBA" id="ARBA00023136"/>
    </source>
</evidence>
<keyword evidence="5 10" id="KW-0133">Cell shape</keyword>
<feature type="domain" description="Glycosyltransferase family 28 N-terminal" evidence="11">
    <location>
        <begin position="7"/>
        <end position="146"/>
    </location>
</feature>
<dbReference type="SUPFAM" id="SSF53756">
    <property type="entry name" value="UDP-Glycosyltransferase/glycogen phosphorylase"/>
    <property type="match status" value="1"/>
</dbReference>
<keyword evidence="14" id="KW-1185">Reference proteome</keyword>
<dbReference type="Gene3D" id="3.40.50.2000">
    <property type="entry name" value="Glycogen Phosphorylase B"/>
    <property type="match status" value="2"/>
</dbReference>
<dbReference type="AlphaFoldDB" id="A0A1H9V1V4"/>
<dbReference type="GO" id="GO:0051301">
    <property type="term" value="P:cell division"/>
    <property type="evidence" value="ECO:0007669"/>
    <property type="project" value="UniProtKB-KW"/>
</dbReference>
<name>A0A1H9V1V4_9SPHI</name>
<evidence type="ECO:0000256" key="9">
    <source>
        <dbReference type="ARBA" id="ARBA00023316"/>
    </source>
</evidence>
<dbReference type="GO" id="GO:0008360">
    <property type="term" value="P:regulation of cell shape"/>
    <property type="evidence" value="ECO:0007669"/>
    <property type="project" value="UniProtKB-KW"/>
</dbReference>
<dbReference type="OrthoDB" id="9808936at2"/>
<feature type="binding site" evidence="10">
    <location>
        <position position="128"/>
    </location>
    <ligand>
        <name>UDP-N-acetyl-alpha-D-glucosamine</name>
        <dbReference type="ChEBI" id="CHEBI:57705"/>
    </ligand>
</feature>
<dbReference type="GO" id="GO:0071555">
    <property type="term" value="P:cell wall organization"/>
    <property type="evidence" value="ECO:0007669"/>
    <property type="project" value="UniProtKB-KW"/>
</dbReference>
<keyword evidence="4 10" id="KW-0808">Transferase</keyword>
<dbReference type="UniPathway" id="UPA00219"/>
<dbReference type="Pfam" id="PF04101">
    <property type="entry name" value="Glyco_tran_28_C"/>
    <property type="match status" value="1"/>
</dbReference>
<dbReference type="EC" id="2.4.1.227" evidence="10"/>
<keyword evidence="7 10" id="KW-0472">Membrane</keyword>
<protein>
    <recommendedName>
        <fullName evidence="10">UDP-N-acetylglucosamine--N-acetylmuramyl-(pentapeptide) pyrophosphoryl-undecaprenol N-acetylglucosamine transferase</fullName>
        <ecNumber evidence="10">2.4.1.227</ecNumber>
    </recommendedName>
    <alternativeName>
        <fullName evidence="10">Undecaprenyl-PP-MurNAc-pentapeptide-UDPGlcNAc GlcNAc transferase</fullName>
    </alternativeName>
</protein>
<dbReference type="EMBL" id="FOGG01000036">
    <property type="protein sequence ID" value="SES15354.1"/>
    <property type="molecule type" value="Genomic_DNA"/>
</dbReference>
<comment type="catalytic activity">
    <reaction evidence="10">
        <text>di-trans,octa-cis-undecaprenyl diphospho-N-acetyl-alpha-D-muramoyl-L-alanyl-D-glutamyl-meso-2,6-diaminopimeloyl-D-alanyl-D-alanine + UDP-N-acetyl-alpha-D-glucosamine = di-trans,octa-cis-undecaprenyl diphospho-[N-acetyl-alpha-D-glucosaminyl-(1-&gt;4)]-N-acetyl-alpha-D-muramoyl-L-alanyl-D-glutamyl-meso-2,6-diaminopimeloyl-D-alanyl-D-alanine + UDP + H(+)</text>
        <dbReference type="Rhea" id="RHEA:31227"/>
        <dbReference type="ChEBI" id="CHEBI:15378"/>
        <dbReference type="ChEBI" id="CHEBI:57705"/>
        <dbReference type="ChEBI" id="CHEBI:58223"/>
        <dbReference type="ChEBI" id="CHEBI:61387"/>
        <dbReference type="ChEBI" id="CHEBI:61388"/>
        <dbReference type="EC" id="2.4.1.227"/>
    </reaction>
</comment>
<dbReference type="PANTHER" id="PTHR21015:SF22">
    <property type="entry name" value="GLYCOSYLTRANSFERASE"/>
    <property type="match status" value="1"/>
</dbReference>
<keyword evidence="8 10" id="KW-0131">Cell cycle</keyword>
<keyword evidence="1 10" id="KW-1003">Cell membrane</keyword>
<keyword evidence="9 10" id="KW-0961">Cell wall biogenesis/degradation</keyword>
<evidence type="ECO:0000256" key="3">
    <source>
        <dbReference type="ARBA" id="ARBA00022676"/>
    </source>
</evidence>
<feature type="domain" description="Glycosyl transferase family 28 C-terminal" evidence="12">
    <location>
        <begin position="194"/>
        <end position="346"/>
    </location>
</feature>
<dbReference type="HAMAP" id="MF_00033">
    <property type="entry name" value="MurG"/>
    <property type="match status" value="1"/>
</dbReference>
<dbReference type="Pfam" id="PF03033">
    <property type="entry name" value="Glyco_transf_28"/>
    <property type="match status" value="1"/>
</dbReference>
<comment type="caution">
    <text evidence="10">Lacks conserved residue(s) required for the propagation of feature annotation.</text>
</comment>
<dbReference type="NCBIfam" id="TIGR01133">
    <property type="entry name" value="murG"/>
    <property type="match status" value="1"/>
</dbReference>
<evidence type="ECO:0000313" key="13">
    <source>
        <dbReference type="EMBL" id="SES15354.1"/>
    </source>
</evidence>
<feature type="binding site" evidence="10">
    <location>
        <begin position="14"/>
        <end position="16"/>
    </location>
    <ligand>
        <name>UDP-N-acetyl-alpha-D-glucosamine</name>
        <dbReference type="ChEBI" id="CHEBI:57705"/>
    </ligand>
</feature>
<evidence type="ECO:0000259" key="12">
    <source>
        <dbReference type="Pfam" id="PF04101"/>
    </source>
</evidence>
<accession>A0A1H9V1V4</accession>
<feature type="binding site" evidence="10">
    <location>
        <position position="169"/>
    </location>
    <ligand>
        <name>UDP-N-acetyl-alpha-D-glucosamine</name>
        <dbReference type="ChEBI" id="CHEBI:57705"/>
    </ligand>
</feature>
<evidence type="ECO:0000256" key="5">
    <source>
        <dbReference type="ARBA" id="ARBA00022960"/>
    </source>
</evidence>
<dbReference type="PANTHER" id="PTHR21015">
    <property type="entry name" value="UDP-N-ACETYLGLUCOSAMINE--N-ACETYLMURAMYL-(PENTAPEPTIDE) PYROPHOSPHORYL-UNDECAPRENOL N-ACETYLGLUCOSAMINE TRANSFERASE 1"/>
    <property type="match status" value="1"/>
</dbReference>
<dbReference type="InterPro" id="IPR007235">
    <property type="entry name" value="Glyco_trans_28_C"/>
</dbReference>
<feature type="binding site" evidence="10">
    <location>
        <position position="300"/>
    </location>
    <ligand>
        <name>UDP-N-acetyl-alpha-D-glucosamine</name>
        <dbReference type="ChEBI" id="CHEBI:57705"/>
    </ligand>
</feature>
<reference evidence="13 14" key="1">
    <citation type="submission" date="2016-10" db="EMBL/GenBank/DDBJ databases">
        <authorList>
            <person name="de Groot N.N."/>
        </authorList>
    </citation>
    <scope>NUCLEOTIDE SEQUENCE [LARGE SCALE GENOMIC DNA]</scope>
    <source>
        <strain evidence="13 14">DSM 18610</strain>
    </source>
</reference>
<keyword evidence="3 10" id="KW-0328">Glycosyltransferase</keyword>
<comment type="function">
    <text evidence="10">Cell wall formation. Catalyzes the transfer of a GlcNAc subunit on undecaprenyl-pyrophosphoryl-MurNAc-pentapeptide (lipid intermediate I) to form undecaprenyl-pyrophosphoryl-MurNAc-(pentapeptide)GlcNAc (lipid intermediate II).</text>
</comment>
<evidence type="ECO:0000256" key="2">
    <source>
        <dbReference type="ARBA" id="ARBA00022618"/>
    </source>
</evidence>
<dbReference type="GO" id="GO:0005975">
    <property type="term" value="P:carbohydrate metabolic process"/>
    <property type="evidence" value="ECO:0007669"/>
    <property type="project" value="InterPro"/>
</dbReference>
<dbReference type="GO" id="GO:0050511">
    <property type="term" value="F:undecaprenyldiphospho-muramoylpentapeptide beta-N-acetylglucosaminyltransferase activity"/>
    <property type="evidence" value="ECO:0007669"/>
    <property type="project" value="UniProtKB-UniRule"/>
</dbReference>